<dbReference type="Gene3D" id="1.20.1070.10">
    <property type="entry name" value="Rhodopsin 7-helix transmembrane proteins"/>
    <property type="match status" value="1"/>
</dbReference>
<keyword evidence="4" id="KW-0812">Transmembrane</keyword>
<dbReference type="GO" id="GO:0007166">
    <property type="term" value="P:cell surface receptor signaling pathway"/>
    <property type="evidence" value="ECO:0007669"/>
    <property type="project" value="InterPro"/>
</dbReference>
<keyword evidence="3" id="KW-1003">Cell membrane</keyword>
<dbReference type="GO" id="GO:0008528">
    <property type="term" value="F:G protein-coupled peptide receptor activity"/>
    <property type="evidence" value="ECO:0007669"/>
    <property type="project" value="TreeGrafter"/>
</dbReference>
<evidence type="ECO:0000256" key="5">
    <source>
        <dbReference type="ARBA" id="ARBA00022989"/>
    </source>
</evidence>
<dbReference type="PROSITE" id="PS50227">
    <property type="entry name" value="G_PROTEIN_RECEP_F2_3"/>
    <property type="match status" value="1"/>
</dbReference>
<dbReference type="PRINTS" id="PR00249">
    <property type="entry name" value="GPCRSECRETIN"/>
</dbReference>
<dbReference type="InterPro" id="IPR017983">
    <property type="entry name" value="GPCR_2_secretin-like_CS"/>
</dbReference>
<dbReference type="PROSITE" id="PS00649">
    <property type="entry name" value="G_PROTEIN_RECEP_F2_1"/>
    <property type="match status" value="1"/>
</dbReference>
<comment type="subcellular location">
    <subcellularLocation>
        <location evidence="1">Cell membrane</location>
        <topology evidence="1">Multi-pass membrane protein</topology>
    </subcellularLocation>
</comment>
<dbReference type="Pfam" id="PF02793">
    <property type="entry name" value="HRM"/>
    <property type="match status" value="1"/>
</dbReference>
<evidence type="ECO:0000256" key="4">
    <source>
        <dbReference type="ARBA" id="ARBA00022692"/>
    </source>
</evidence>
<keyword evidence="6" id="KW-0297">G-protein coupled receptor</keyword>
<dbReference type="GO" id="GO:0005886">
    <property type="term" value="C:plasma membrane"/>
    <property type="evidence" value="ECO:0007669"/>
    <property type="project" value="UniProtKB-SubCell"/>
</dbReference>
<evidence type="ECO:0000256" key="7">
    <source>
        <dbReference type="ARBA" id="ARBA00023136"/>
    </source>
</evidence>
<accession>K1Q447</accession>
<dbReference type="GO" id="GO:0007188">
    <property type="term" value="P:adenylate cyclase-modulating G protein-coupled receptor signaling pathway"/>
    <property type="evidence" value="ECO:0007669"/>
    <property type="project" value="TreeGrafter"/>
</dbReference>
<dbReference type="PANTHER" id="PTHR45620:SF42">
    <property type="entry name" value="G-PROTEIN COUPLED RECEPTOR SEB-2"/>
    <property type="match status" value="1"/>
</dbReference>
<feature type="domain" description="G-protein coupled receptors family 2 profile 2" evidence="12">
    <location>
        <begin position="116"/>
        <end position="356"/>
    </location>
</feature>
<evidence type="ECO:0000256" key="1">
    <source>
        <dbReference type="ARBA" id="ARBA00004651"/>
    </source>
</evidence>
<name>K1Q447_MAGGI</name>
<reference evidence="13" key="1">
    <citation type="journal article" date="2012" name="Nature">
        <title>The oyster genome reveals stress adaptation and complexity of shell formation.</title>
        <authorList>
            <person name="Zhang G."/>
            <person name="Fang X."/>
            <person name="Guo X."/>
            <person name="Li L."/>
            <person name="Luo R."/>
            <person name="Xu F."/>
            <person name="Yang P."/>
            <person name="Zhang L."/>
            <person name="Wang X."/>
            <person name="Qi H."/>
            <person name="Xiong Z."/>
            <person name="Que H."/>
            <person name="Xie Y."/>
            <person name="Holland P.W."/>
            <person name="Paps J."/>
            <person name="Zhu Y."/>
            <person name="Wu F."/>
            <person name="Chen Y."/>
            <person name="Wang J."/>
            <person name="Peng C."/>
            <person name="Meng J."/>
            <person name="Yang L."/>
            <person name="Liu J."/>
            <person name="Wen B."/>
            <person name="Zhang N."/>
            <person name="Huang Z."/>
            <person name="Zhu Q."/>
            <person name="Feng Y."/>
            <person name="Mount A."/>
            <person name="Hedgecock D."/>
            <person name="Xu Z."/>
            <person name="Liu Y."/>
            <person name="Domazet-Loso T."/>
            <person name="Du Y."/>
            <person name="Sun X."/>
            <person name="Zhang S."/>
            <person name="Liu B."/>
            <person name="Cheng P."/>
            <person name="Jiang X."/>
            <person name="Li J."/>
            <person name="Fan D."/>
            <person name="Wang W."/>
            <person name="Fu W."/>
            <person name="Wang T."/>
            <person name="Wang B."/>
            <person name="Zhang J."/>
            <person name="Peng Z."/>
            <person name="Li Y."/>
            <person name="Li N."/>
            <person name="Wang J."/>
            <person name="Chen M."/>
            <person name="He Y."/>
            <person name="Tan F."/>
            <person name="Song X."/>
            <person name="Zheng Q."/>
            <person name="Huang R."/>
            <person name="Yang H."/>
            <person name="Du X."/>
            <person name="Chen L."/>
            <person name="Yang M."/>
            <person name="Gaffney P.M."/>
            <person name="Wang S."/>
            <person name="Luo L."/>
            <person name="She Z."/>
            <person name="Ming Y."/>
            <person name="Huang W."/>
            <person name="Zhang S."/>
            <person name="Huang B."/>
            <person name="Zhang Y."/>
            <person name="Qu T."/>
            <person name="Ni P."/>
            <person name="Miao G."/>
            <person name="Wang J."/>
            <person name="Wang Q."/>
            <person name="Steinberg C.E."/>
            <person name="Wang H."/>
            <person name="Li N."/>
            <person name="Qian L."/>
            <person name="Zhang G."/>
            <person name="Li Y."/>
            <person name="Yang H."/>
            <person name="Liu X."/>
            <person name="Wang J."/>
            <person name="Yin Y."/>
            <person name="Wang J."/>
        </authorList>
    </citation>
    <scope>NUCLEOTIDE SEQUENCE [LARGE SCALE GENOMIC DNA]</scope>
    <source>
        <strain evidence="13">05x7-T-G4-1.051#20</strain>
    </source>
</reference>
<keyword evidence="9" id="KW-0325">Glycoprotein</keyword>
<sequence length="458" mass="52328">MEFMTENEYISQYFAMLEAECKARVLSQPAPADGKSYCAPKLDHWMGCWNYTEAGTRATEPCPPIPGFDYLQNATFDCRENGTWYVNPATGREYADYSACFNFENAIKEMDKDVIHIYVTIALFCLSFVMISISLVIFFKFRQLRCDRITIHKNLFISYLLTDLFYLVYLSVIHFAEDVVLHNPDWCQFLHVITQYAIVCNFAWMFCEGLYLHTVMMSAFTSGKSVIIACLIIGWGVPVPLTIIYGAVRASLKDNIIACWSSESSFLWIMYAPVVLSMAINVVFVVNIMRLLITKLRQIPEVAQTSFISIHRKAVRATAILIPLLGLQFLIFIKRPEDKDSTLSTIYQYVLAIFVPLQVLSLLKRKWNQHNAMLPGKRKRAQSTSATQYTIVDPMSQRRGGGIILLLLPKLPMDPNISHFNDGYITSRSTKRSADTANLRQGFTETAERRVERDYGRA</sequence>
<evidence type="ECO:0000256" key="6">
    <source>
        <dbReference type="ARBA" id="ARBA00023040"/>
    </source>
</evidence>
<proteinExistence type="inferred from homology"/>
<dbReference type="AlphaFoldDB" id="K1Q447"/>
<evidence type="ECO:0000256" key="3">
    <source>
        <dbReference type="ARBA" id="ARBA00022475"/>
    </source>
</evidence>
<dbReference type="SUPFAM" id="SSF81321">
    <property type="entry name" value="Family A G protein-coupled receptor-like"/>
    <property type="match status" value="1"/>
</dbReference>
<dbReference type="InParanoid" id="K1Q447"/>
<dbReference type="InterPro" id="IPR001879">
    <property type="entry name" value="GPCR_2_extracellular_dom"/>
</dbReference>
<dbReference type="Pfam" id="PF00002">
    <property type="entry name" value="7tm_2"/>
    <property type="match status" value="1"/>
</dbReference>
<evidence type="ECO:0000259" key="12">
    <source>
        <dbReference type="PROSITE" id="PS50261"/>
    </source>
</evidence>
<feature type="domain" description="G-protein coupled receptors family 2 profile 1" evidence="11">
    <location>
        <begin position="20"/>
        <end position="104"/>
    </location>
</feature>
<dbReference type="CDD" id="cd15260">
    <property type="entry name" value="7tmB1_NPR_B4_insect-like"/>
    <property type="match status" value="1"/>
</dbReference>
<dbReference type="InterPro" id="IPR050332">
    <property type="entry name" value="GPCR_2"/>
</dbReference>
<dbReference type="EMBL" id="JH817413">
    <property type="protein sequence ID" value="EKC23585.1"/>
    <property type="molecule type" value="Genomic_DNA"/>
</dbReference>
<evidence type="ECO:0000256" key="10">
    <source>
        <dbReference type="ARBA" id="ARBA00023224"/>
    </source>
</evidence>
<dbReference type="Gene3D" id="4.10.1240.10">
    <property type="entry name" value="GPCR, family 2, extracellular hormone receptor domain"/>
    <property type="match status" value="1"/>
</dbReference>
<dbReference type="PANTHER" id="PTHR45620">
    <property type="entry name" value="PDF RECEPTOR-LIKE PROTEIN-RELATED"/>
    <property type="match status" value="1"/>
</dbReference>
<dbReference type="FunCoup" id="K1Q447">
    <property type="interactions" value="23"/>
</dbReference>
<organism evidence="13">
    <name type="scientific">Magallana gigas</name>
    <name type="common">Pacific oyster</name>
    <name type="synonym">Crassostrea gigas</name>
    <dbReference type="NCBI Taxonomy" id="29159"/>
    <lineage>
        <taxon>Eukaryota</taxon>
        <taxon>Metazoa</taxon>
        <taxon>Spiralia</taxon>
        <taxon>Lophotrochozoa</taxon>
        <taxon>Mollusca</taxon>
        <taxon>Bivalvia</taxon>
        <taxon>Autobranchia</taxon>
        <taxon>Pteriomorphia</taxon>
        <taxon>Ostreida</taxon>
        <taxon>Ostreoidea</taxon>
        <taxon>Ostreidae</taxon>
        <taxon>Magallana</taxon>
    </lineage>
</organism>
<protein>
    <submittedName>
        <fullName evidence="13">Calcitonin receptor</fullName>
    </submittedName>
</protein>
<keyword evidence="7" id="KW-0472">Membrane</keyword>
<comment type="similarity">
    <text evidence="2">Belongs to the G-protein coupled receptor 2 family.</text>
</comment>
<dbReference type="SUPFAM" id="SSF111418">
    <property type="entry name" value="Hormone receptor domain"/>
    <property type="match status" value="1"/>
</dbReference>
<keyword evidence="10" id="KW-0807">Transducer</keyword>
<dbReference type="InterPro" id="IPR036445">
    <property type="entry name" value="GPCR_2_extracell_dom_sf"/>
</dbReference>
<dbReference type="HOGENOM" id="CLU_002753_4_2_1"/>
<keyword evidence="8 13" id="KW-0675">Receptor</keyword>
<gene>
    <name evidence="13" type="ORF">CGI_10011932</name>
</gene>
<dbReference type="PROSITE" id="PS50261">
    <property type="entry name" value="G_PROTEIN_RECEP_F2_4"/>
    <property type="match status" value="1"/>
</dbReference>
<evidence type="ECO:0000256" key="2">
    <source>
        <dbReference type="ARBA" id="ARBA00005314"/>
    </source>
</evidence>
<evidence type="ECO:0000256" key="9">
    <source>
        <dbReference type="ARBA" id="ARBA00023180"/>
    </source>
</evidence>
<dbReference type="SMART" id="SM00008">
    <property type="entry name" value="HormR"/>
    <property type="match status" value="1"/>
</dbReference>
<evidence type="ECO:0000313" key="13">
    <source>
        <dbReference type="EMBL" id="EKC23585.1"/>
    </source>
</evidence>
<keyword evidence="5" id="KW-1133">Transmembrane helix</keyword>
<dbReference type="InterPro" id="IPR000832">
    <property type="entry name" value="GPCR_2_secretin-like"/>
</dbReference>
<evidence type="ECO:0000256" key="8">
    <source>
        <dbReference type="ARBA" id="ARBA00023170"/>
    </source>
</evidence>
<evidence type="ECO:0000259" key="11">
    <source>
        <dbReference type="PROSITE" id="PS50227"/>
    </source>
</evidence>
<dbReference type="InterPro" id="IPR017981">
    <property type="entry name" value="GPCR_2-like_7TM"/>
</dbReference>